<dbReference type="PRINTS" id="PR00081">
    <property type="entry name" value="GDHRDH"/>
</dbReference>
<evidence type="ECO:0000313" key="5">
    <source>
        <dbReference type="Proteomes" id="UP000076874"/>
    </source>
</evidence>
<name>A0A167RC74_9HYPO</name>
<keyword evidence="5" id="KW-1185">Reference proteome</keyword>
<dbReference type="PANTHER" id="PTHR24320:SF236">
    <property type="entry name" value="SHORT-CHAIN DEHYDROGENASE-RELATED"/>
    <property type="match status" value="1"/>
</dbReference>
<dbReference type="SUPFAM" id="SSF51735">
    <property type="entry name" value="NAD(P)-binding Rossmann-fold domains"/>
    <property type="match status" value="1"/>
</dbReference>
<dbReference type="Pfam" id="PF00106">
    <property type="entry name" value="adh_short"/>
    <property type="match status" value="1"/>
</dbReference>
<dbReference type="Proteomes" id="UP000076874">
    <property type="component" value="Unassembled WGS sequence"/>
</dbReference>
<evidence type="ECO:0000256" key="3">
    <source>
        <dbReference type="ARBA" id="ARBA00023002"/>
    </source>
</evidence>
<dbReference type="STRING" id="1081102.A0A167RC74"/>
<dbReference type="AlphaFoldDB" id="A0A167RC74"/>
<evidence type="ECO:0000256" key="2">
    <source>
        <dbReference type="ARBA" id="ARBA00022857"/>
    </source>
</evidence>
<dbReference type="EMBL" id="AZHD01000012">
    <property type="protein sequence ID" value="OAA58459.1"/>
    <property type="molecule type" value="Genomic_DNA"/>
</dbReference>
<dbReference type="PANTHER" id="PTHR24320">
    <property type="entry name" value="RETINOL DEHYDROGENASE"/>
    <property type="match status" value="1"/>
</dbReference>
<comment type="similarity">
    <text evidence="1">Belongs to the short-chain dehydrogenases/reductases (SDR) family.</text>
</comment>
<proteinExistence type="inferred from homology"/>
<accession>A0A167RC74</accession>
<dbReference type="InterPro" id="IPR036291">
    <property type="entry name" value="NAD(P)-bd_dom_sf"/>
</dbReference>
<dbReference type="OrthoDB" id="191139at2759"/>
<sequence length="319" mass="34330">MGVFFDSAPTLTEKNLPDQAGKVFIVTGANSGVGELLAGILYSKNAKVYVAARSSEKGAQAIERIKALYPDSRGALVFLHLDLGDLSTVKASADAFLRQETQLHVLWNNAGVMVPPQGSTTKQGYELQLGTNAVAPFLFTKLLTPVLTSTAKTAPVGSVRVVWVASSAAALFSPKGGVVLDNLDYHQDQTTWHKYGVSKAANILHAAEYARRVASDNIVSVSLDPGNLKTPLYDNVPAYQRLFLKFVLKEPVYGAYTELFAGLSPDVQPKDSGRFIEPFGKIGSARADVETSRKSKEEGGNGVAEAFYDWTEKQVAPFA</sequence>
<protein>
    <submittedName>
        <fullName evidence="4">NAD(P)-binding domain protein</fullName>
    </submittedName>
</protein>
<gene>
    <name evidence="4" type="ORF">SPI_06532</name>
</gene>
<organism evidence="4 5">
    <name type="scientific">Niveomyces insectorum RCEF 264</name>
    <dbReference type="NCBI Taxonomy" id="1081102"/>
    <lineage>
        <taxon>Eukaryota</taxon>
        <taxon>Fungi</taxon>
        <taxon>Dikarya</taxon>
        <taxon>Ascomycota</taxon>
        <taxon>Pezizomycotina</taxon>
        <taxon>Sordariomycetes</taxon>
        <taxon>Hypocreomycetidae</taxon>
        <taxon>Hypocreales</taxon>
        <taxon>Cordycipitaceae</taxon>
        <taxon>Niveomyces</taxon>
    </lineage>
</organism>
<keyword evidence="3" id="KW-0560">Oxidoreductase</keyword>
<dbReference type="GO" id="GO:0016491">
    <property type="term" value="F:oxidoreductase activity"/>
    <property type="evidence" value="ECO:0007669"/>
    <property type="project" value="UniProtKB-KW"/>
</dbReference>
<evidence type="ECO:0000256" key="1">
    <source>
        <dbReference type="ARBA" id="ARBA00006484"/>
    </source>
</evidence>
<dbReference type="InterPro" id="IPR002347">
    <property type="entry name" value="SDR_fam"/>
</dbReference>
<comment type="caution">
    <text evidence="4">The sequence shown here is derived from an EMBL/GenBank/DDBJ whole genome shotgun (WGS) entry which is preliminary data.</text>
</comment>
<reference evidence="4 5" key="1">
    <citation type="journal article" date="2016" name="Genome Biol. Evol.">
        <title>Divergent and convergent evolution of fungal pathogenicity.</title>
        <authorList>
            <person name="Shang Y."/>
            <person name="Xiao G."/>
            <person name="Zheng P."/>
            <person name="Cen K."/>
            <person name="Zhan S."/>
            <person name="Wang C."/>
        </authorList>
    </citation>
    <scope>NUCLEOTIDE SEQUENCE [LARGE SCALE GENOMIC DNA]</scope>
    <source>
        <strain evidence="4 5">RCEF 264</strain>
    </source>
</reference>
<keyword evidence="2" id="KW-0521">NADP</keyword>
<evidence type="ECO:0000313" key="4">
    <source>
        <dbReference type="EMBL" id="OAA58459.1"/>
    </source>
</evidence>
<dbReference type="Gene3D" id="3.40.50.720">
    <property type="entry name" value="NAD(P)-binding Rossmann-like Domain"/>
    <property type="match status" value="1"/>
</dbReference>